<evidence type="ECO:0000256" key="15">
    <source>
        <dbReference type="SAM" id="Phobius"/>
    </source>
</evidence>
<evidence type="ECO:0000256" key="9">
    <source>
        <dbReference type="ARBA" id="ARBA00023002"/>
    </source>
</evidence>
<keyword evidence="9 14" id="KW-0560">Oxidoreductase</keyword>
<dbReference type="InterPro" id="IPR050476">
    <property type="entry name" value="Insect_CytP450_Detox"/>
</dbReference>
<evidence type="ECO:0000256" key="14">
    <source>
        <dbReference type="RuleBase" id="RU000461"/>
    </source>
</evidence>
<dbReference type="GO" id="GO:0005789">
    <property type="term" value="C:endoplasmic reticulum membrane"/>
    <property type="evidence" value="ECO:0007669"/>
    <property type="project" value="UniProtKB-SubCell"/>
</dbReference>
<keyword evidence="6 13" id="KW-0479">Metal-binding</keyword>
<evidence type="ECO:0000256" key="13">
    <source>
        <dbReference type="PIRSR" id="PIRSR602401-1"/>
    </source>
</evidence>
<dbReference type="PRINTS" id="PR00463">
    <property type="entry name" value="EP450I"/>
</dbReference>
<evidence type="ECO:0000256" key="6">
    <source>
        <dbReference type="ARBA" id="ARBA00022723"/>
    </source>
</evidence>
<keyword evidence="10 13" id="KW-0408">Iron</keyword>
<keyword evidence="11 14" id="KW-0503">Monooxygenase</keyword>
<comment type="similarity">
    <text evidence="4 14">Belongs to the cytochrome P450 family.</text>
</comment>
<dbReference type="GO" id="GO:0016705">
    <property type="term" value="F:oxidoreductase activity, acting on paired donors, with incorporation or reduction of molecular oxygen"/>
    <property type="evidence" value="ECO:0007669"/>
    <property type="project" value="InterPro"/>
</dbReference>
<feature type="transmembrane region" description="Helical" evidence="15">
    <location>
        <begin position="6"/>
        <end position="24"/>
    </location>
</feature>
<dbReference type="EMBL" id="KQ434796">
    <property type="protein sequence ID" value="KZC05577.1"/>
    <property type="molecule type" value="Genomic_DNA"/>
</dbReference>
<keyword evidence="12 15" id="KW-0472">Membrane</keyword>
<feature type="non-terminal residue" evidence="16">
    <location>
        <position position="1"/>
    </location>
</feature>
<dbReference type="Gene3D" id="1.10.630.10">
    <property type="entry name" value="Cytochrome P450"/>
    <property type="match status" value="1"/>
</dbReference>
<protein>
    <submittedName>
        <fullName evidence="16">Cytochrome P450 9e2</fullName>
    </submittedName>
</protein>
<keyword evidence="7" id="KW-0256">Endoplasmic reticulum</keyword>
<sequence length="506" mass="58232">LVRMDYLSLVVTAVVVFTGLYYYARRGLDFFKKHGIPHVPPLPIFGNMGNISFKRETATAFLKKMYNIHPDAKYVGFYEFTNPIVLLRDLDLIKSITIKNFETFPDHRPIIKNEQDSLFGRMLFFKSSEDWKDLRHNMSPVFTSSKIKGMFTHMSNVAVYFSNYMSKIPEKEQEIELKAVLTKYTNDVIATCVFGIGVNSIEDPNNAIYVNGRGVTNFSGPLQYLKFLLIRNWPSLVQLLNIKFVPAKREKYFEDLIVDTMNQREKNGIYRPDMMQYLIEVRKKSKAERQLTDKDMASQAFGFFFGGYETVASQACSTIHNIVTNPEVQERLQQEIDQILEKTQGQITYDTIVGMEYLDAVLNESLRMYPSSLFLDRVCMQDFELPPTLPGHKPFIAKKGTNVWIPVYAIQTDPNYFEDPEKFNPERFLQDGKRIASSGTFIPFGVGPRSCIGNRFALIEIKVLLFHLFARCDLKPCSRTNIPLKMAKGVLGILSENGFWLKVEPR</sequence>
<evidence type="ECO:0000256" key="5">
    <source>
        <dbReference type="ARBA" id="ARBA00022617"/>
    </source>
</evidence>
<reference evidence="16 17" key="1">
    <citation type="submission" date="2015-07" db="EMBL/GenBank/DDBJ databases">
        <title>The genome of Dufourea novaeangliae.</title>
        <authorList>
            <person name="Pan H."/>
            <person name="Kapheim K."/>
        </authorList>
    </citation>
    <scope>NUCLEOTIDE SEQUENCE [LARGE SCALE GENOMIC DNA]</scope>
    <source>
        <strain evidence="16">0120121106</strain>
        <tissue evidence="16">Whole body</tissue>
    </source>
</reference>
<accession>A0A154P148</accession>
<feature type="binding site" description="axial binding residue" evidence="13">
    <location>
        <position position="451"/>
    </location>
    <ligand>
        <name>heme</name>
        <dbReference type="ChEBI" id="CHEBI:30413"/>
    </ligand>
    <ligandPart>
        <name>Fe</name>
        <dbReference type="ChEBI" id="CHEBI:18248"/>
    </ligandPart>
</feature>
<evidence type="ECO:0000256" key="3">
    <source>
        <dbReference type="ARBA" id="ARBA00004406"/>
    </source>
</evidence>
<proteinExistence type="inferred from homology"/>
<evidence type="ECO:0000256" key="10">
    <source>
        <dbReference type="ARBA" id="ARBA00023004"/>
    </source>
</evidence>
<keyword evidence="15" id="KW-0812">Transmembrane</keyword>
<comment type="subcellular location">
    <subcellularLocation>
        <location evidence="3">Endoplasmic reticulum membrane</location>
        <topology evidence="3">Peripheral membrane protein</topology>
    </subcellularLocation>
    <subcellularLocation>
        <location evidence="2">Microsome membrane</location>
        <topology evidence="2">Peripheral membrane protein</topology>
    </subcellularLocation>
</comment>
<evidence type="ECO:0000313" key="17">
    <source>
        <dbReference type="Proteomes" id="UP000076502"/>
    </source>
</evidence>
<evidence type="ECO:0000256" key="7">
    <source>
        <dbReference type="ARBA" id="ARBA00022824"/>
    </source>
</evidence>
<dbReference type="CDD" id="cd11056">
    <property type="entry name" value="CYP6-like"/>
    <property type="match status" value="1"/>
</dbReference>
<keyword evidence="5 13" id="KW-0349">Heme</keyword>
<dbReference type="InterPro" id="IPR001128">
    <property type="entry name" value="Cyt_P450"/>
</dbReference>
<dbReference type="InterPro" id="IPR036396">
    <property type="entry name" value="Cyt_P450_sf"/>
</dbReference>
<dbReference type="InterPro" id="IPR002401">
    <property type="entry name" value="Cyt_P450_E_grp-I"/>
</dbReference>
<name>A0A154P148_DUFNO</name>
<dbReference type="PROSITE" id="PS00086">
    <property type="entry name" value="CYTOCHROME_P450"/>
    <property type="match status" value="1"/>
</dbReference>
<dbReference type="InterPro" id="IPR017972">
    <property type="entry name" value="Cyt_P450_CS"/>
</dbReference>
<keyword evidence="17" id="KW-1185">Reference proteome</keyword>
<keyword evidence="8" id="KW-0492">Microsome</keyword>
<dbReference type="STRING" id="178035.A0A154P148"/>
<dbReference type="GO" id="GO:0004497">
    <property type="term" value="F:monooxygenase activity"/>
    <property type="evidence" value="ECO:0007669"/>
    <property type="project" value="UniProtKB-KW"/>
</dbReference>
<evidence type="ECO:0000256" key="2">
    <source>
        <dbReference type="ARBA" id="ARBA00004174"/>
    </source>
</evidence>
<dbReference type="Proteomes" id="UP000076502">
    <property type="component" value="Unassembled WGS sequence"/>
</dbReference>
<organism evidence="16 17">
    <name type="scientific">Dufourea novaeangliae</name>
    <name type="common">Sweat bee</name>
    <dbReference type="NCBI Taxonomy" id="178035"/>
    <lineage>
        <taxon>Eukaryota</taxon>
        <taxon>Metazoa</taxon>
        <taxon>Ecdysozoa</taxon>
        <taxon>Arthropoda</taxon>
        <taxon>Hexapoda</taxon>
        <taxon>Insecta</taxon>
        <taxon>Pterygota</taxon>
        <taxon>Neoptera</taxon>
        <taxon>Endopterygota</taxon>
        <taxon>Hymenoptera</taxon>
        <taxon>Apocrita</taxon>
        <taxon>Aculeata</taxon>
        <taxon>Apoidea</taxon>
        <taxon>Anthophila</taxon>
        <taxon>Halictidae</taxon>
        <taxon>Rophitinae</taxon>
        <taxon>Dufourea</taxon>
    </lineage>
</organism>
<evidence type="ECO:0000256" key="8">
    <source>
        <dbReference type="ARBA" id="ARBA00022848"/>
    </source>
</evidence>
<dbReference type="PANTHER" id="PTHR24292">
    <property type="entry name" value="CYTOCHROME P450"/>
    <property type="match status" value="1"/>
</dbReference>
<dbReference type="PRINTS" id="PR00385">
    <property type="entry name" value="P450"/>
</dbReference>
<keyword evidence="15" id="KW-1133">Transmembrane helix</keyword>
<dbReference type="AlphaFoldDB" id="A0A154P148"/>
<evidence type="ECO:0000256" key="11">
    <source>
        <dbReference type="ARBA" id="ARBA00023033"/>
    </source>
</evidence>
<dbReference type="Pfam" id="PF00067">
    <property type="entry name" value="p450"/>
    <property type="match status" value="1"/>
</dbReference>
<evidence type="ECO:0000256" key="1">
    <source>
        <dbReference type="ARBA" id="ARBA00001971"/>
    </source>
</evidence>
<feature type="non-terminal residue" evidence="16">
    <location>
        <position position="506"/>
    </location>
</feature>
<dbReference type="FunFam" id="1.10.630.10:FF:000042">
    <property type="entry name" value="Cytochrome P450"/>
    <property type="match status" value="1"/>
</dbReference>
<dbReference type="GO" id="GO:0005506">
    <property type="term" value="F:iron ion binding"/>
    <property type="evidence" value="ECO:0007669"/>
    <property type="project" value="InterPro"/>
</dbReference>
<comment type="cofactor">
    <cofactor evidence="1 13">
        <name>heme</name>
        <dbReference type="ChEBI" id="CHEBI:30413"/>
    </cofactor>
</comment>
<evidence type="ECO:0000256" key="12">
    <source>
        <dbReference type="ARBA" id="ARBA00023136"/>
    </source>
</evidence>
<dbReference type="OrthoDB" id="2789670at2759"/>
<evidence type="ECO:0000313" key="16">
    <source>
        <dbReference type="EMBL" id="KZC05577.1"/>
    </source>
</evidence>
<dbReference type="PANTHER" id="PTHR24292:SF54">
    <property type="entry name" value="CYP9F3-RELATED"/>
    <property type="match status" value="1"/>
</dbReference>
<evidence type="ECO:0000256" key="4">
    <source>
        <dbReference type="ARBA" id="ARBA00010617"/>
    </source>
</evidence>
<gene>
    <name evidence="16" type="ORF">WN55_04517</name>
</gene>
<dbReference type="GO" id="GO:0020037">
    <property type="term" value="F:heme binding"/>
    <property type="evidence" value="ECO:0007669"/>
    <property type="project" value="InterPro"/>
</dbReference>
<dbReference type="SUPFAM" id="SSF48264">
    <property type="entry name" value="Cytochrome P450"/>
    <property type="match status" value="1"/>
</dbReference>